<accession>A0A2G3E245</accession>
<sequence>MRKRKLIIMMISTLALSATGCAKTKEAKAPYRPTMPTEMEASEIYVEKIDGLSEDFIRGMDVSSILSEEAAGVKYYDADGKEQDVFRILADSGVNYARIRVWNDPFDKDGNGYGGGNCDAKSAAKLGARAAEYGMKTCVDFHYSDFWADPAKQMVPKAWADMNLEKKKEALTAYTGESLKTIYESGTDIGMVQIGNEINYGLAGESDFDNELELLDAASKAVRAFAKEHSLDIQIVVHFTEVDNASATKERAARLKDAGIDYDIFGISYYTYWHGTYENMIQTLRDIEDTYRVKTCIMETSYLYTGADADGSANSISEADALPNYPATVQGQANNLRDVMAAAQSAHALGVFYWEGCWIGAFSDYQSNKDSYEKYGCGWASSYAGAYDPKDAGAYYGGCSWDNQALFDAEGKKLPSLDVFRFVYHGAKGGALEVLAVPDLEIEIAKGSSWEAPQKVDAVYNDTSISEQAEVTWNQEELNAVDRNRAGVYTVSGKAAGYEMKMTVRVLSENLLVNGNFDDADASMWQVTSQNGENPTDIQTKESDAHSGENAFHWWSASAMNYEMYQDVTIDADGVYSANAFIQGGDVGDDAVIYLFVQVTSPDKTVTEYKSDAVRLNGWVNWQNPVIGEIQATAGSKIRVGMHVECAANGWGTMDDFELVQ</sequence>
<dbReference type="InterPro" id="IPR017853">
    <property type="entry name" value="GH"/>
</dbReference>
<evidence type="ECO:0000256" key="2">
    <source>
        <dbReference type="ARBA" id="ARBA00022801"/>
    </source>
</evidence>
<feature type="domain" description="Bacterial Ig-like" evidence="5">
    <location>
        <begin position="439"/>
        <end position="498"/>
    </location>
</feature>
<evidence type="ECO:0000313" key="6">
    <source>
        <dbReference type="EMBL" id="PHU37342.1"/>
    </source>
</evidence>
<evidence type="ECO:0000256" key="4">
    <source>
        <dbReference type="RuleBase" id="RU361192"/>
    </source>
</evidence>
<feature type="signal peptide" evidence="4">
    <location>
        <begin position="1"/>
        <end position="22"/>
    </location>
</feature>
<dbReference type="GO" id="GO:0045490">
    <property type="term" value="P:pectin catabolic process"/>
    <property type="evidence" value="ECO:0007669"/>
    <property type="project" value="TreeGrafter"/>
</dbReference>
<dbReference type="InterPro" id="IPR011683">
    <property type="entry name" value="Glyco_hydro_53"/>
</dbReference>
<name>A0A2G3E245_9FIRM</name>
<proteinExistence type="inferred from homology"/>
<evidence type="ECO:0000256" key="1">
    <source>
        <dbReference type="ARBA" id="ARBA00010687"/>
    </source>
</evidence>
<dbReference type="GO" id="GO:0015926">
    <property type="term" value="F:glucosidase activity"/>
    <property type="evidence" value="ECO:0007669"/>
    <property type="project" value="InterPro"/>
</dbReference>
<dbReference type="Gene3D" id="2.60.120.260">
    <property type="entry name" value="Galactose-binding domain-like"/>
    <property type="match status" value="1"/>
</dbReference>
<dbReference type="Pfam" id="PF07532">
    <property type="entry name" value="Big_4"/>
    <property type="match status" value="1"/>
</dbReference>
<dbReference type="EC" id="3.2.1.89" evidence="4"/>
<evidence type="ECO:0000256" key="3">
    <source>
        <dbReference type="ARBA" id="ARBA00023295"/>
    </source>
</evidence>
<dbReference type="GO" id="GO:0031218">
    <property type="term" value="F:arabinogalactan endo-1,4-beta-galactosidase activity"/>
    <property type="evidence" value="ECO:0007669"/>
    <property type="project" value="UniProtKB-EC"/>
</dbReference>
<protein>
    <recommendedName>
        <fullName evidence="4">Arabinogalactan endo-beta-1,4-galactanase</fullName>
        <ecNumber evidence="4">3.2.1.89</ecNumber>
    </recommendedName>
</protein>
<dbReference type="Pfam" id="PF07745">
    <property type="entry name" value="Glyco_hydro_53"/>
    <property type="match status" value="1"/>
</dbReference>
<dbReference type="PROSITE" id="PS51257">
    <property type="entry name" value="PROKAR_LIPOPROTEIN"/>
    <property type="match status" value="1"/>
</dbReference>
<dbReference type="AlphaFoldDB" id="A0A2G3E245"/>
<keyword evidence="7" id="KW-1185">Reference proteome</keyword>
<dbReference type="PANTHER" id="PTHR34983">
    <property type="entry name" value="ARABINOGALACTAN ENDO-BETA-1,4-GALACTANASE A"/>
    <property type="match status" value="1"/>
</dbReference>
<reference evidence="6 7" key="2">
    <citation type="submission" date="2017-10" db="EMBL/GenBank/DDBJ databases">
        <authorList>
            <person name="Banno H."/>
            <person name="Chua N.-H."/>
        </authorList>
    </citation>
    <scope>NUCLEOTIDE SEQUENCE [LARGE SCALE GENOMIC DNA]</scope>
    <source>
        <strain evidence="6 7">JK623</strain>
    </source>
</reference>
<dbReference type="PANTHER" id="PTHR34983:SF2">
    <property type="entry name" value="ENDO-BETA-1,4-GALACTANASE"/>
    <property type="match status" value="1"/>
</dbReference>
<feature type="chain" id="PRO_5039752394" description="Arabinogalactan endo-beta-1,4-galactanase" evidence="4">
    <location>
        <begin position="23"/>
        <end position="661"/>
    </location>
</feature>
<gene>
    <name evidence="6" type="ORF">CSX02_08405</name>
</gene>
<keyword evidence="2 4" id="KW-0378">Hydrolase</keyword>
<dbReference type="Proteomes" id="UP000224563">
    <property type="component" value="Unassembled WGS sequence"/>
</dbReference>
<comment type="similarity">
    <text evidence="1 4">Belongs to the glycosyl hydrolase 53 family.</text>
</comment>
<dbReference type="SUPFAM" id="SSF51445">
    <property type="entry name" value="(Trans)glycosidases"/>
    <property type="match status" value="1"/>
</dbReference>
<dbReference type="EMBL" id="PDYG01000064">
    <property type="protein sequence ID" value="PHU37342.1"/>
    <property type="molecule type" value="Genomic_DNA"/>
</dbReference>
<keyword evidence="3 4" id="KW-0326">Glycosidase</keyword>
<evidence type="ECO:0000259" key="5">
    <source>
        <dbReference type="Pfam" id="PF07532"/>
    </source>
</evidence>
<comment type="caution">
    <text evidence="6">The sequence shown here is derived from an EMBL/GenBank/DDBJ whole genome shotgun (WGS) entry which is preliminary data.</text>
</comment>
<organism evidence="6 7">
    <name type="scientific">Agathobacter ruminis</name>
    <dbReference type="NCBI Taxonomy" id="1712665"/>
    <lineage>
        <taxon>Bacteria</taxon>
        <taxon>Bacillati</taxon>
        <taxon>Bacillota</taxon>
        <taxon>Clostridia</taxon>
        <taxon>Lachnospirales</taxon>
        <taxon>Lachnospiraceae</taxon>
        <taxon>Agathobacter</taxon>
    </lineage>
</organism>
<dbReference type="InterPro" id="IPR011081">
    <property type="entry name" value="Big_4"/>
</dbReference>
<comment type="catalytic activity">
    <reaction evidence="4">
        <text>The enzyme specifically hydrolyzes (1-&gt;4)-beta-D-galactosidic linkages in type I arabinogalactans.</text>
        <dbReference type="EC" id="3.2.1.89"/>
    </reaction>
</comment>
<evidence type="ECO:0000313" key="7">
    <source>
        <dbReference type="Proteomes" id="UP000224563"/>
    </source>
</evidence>
<keyword evidence="4" id="KW-0732">Signal</keyword>
<reference evidence="6 7" key="1">
    <citation type="submission" date="2017-10" db="EMBL/GenBank/DDBJ databases">
        <title>Resolving the taxonomy of Roseburia spp., Eubacterium rectale and Agathobacter spp. through phylogenomic analysis.</title>
        <authorList>
            <person name="Sheridan P.O."/>
            <person name="Walker A.W."/>
            <person name="Duncan S.H."/>
            <person name="Scott K.P."/>
            <person name="Toole P.W.O."/>
            <person name="Luis P."/>
            <person name="Flint H.J."/>
        </authorList>
    </citation>
    <scope>NUCLEOTIDE SEQUENCE [LARGE SCALE GENOMIC DNA]</scope>
    <source>
        <strain evidence="6 7">JK623</strain>
    </source>
</reference>
<dbReference type="Gene3D" id="3.20.20.80">
    <property type="entry name" value="Glycosidases"/>
    <property type="match status" value="1"/>
</dbReference>